<keyword evidence="3" id="KW-1185">Reference proteome</keyword>
<feature type="region of interest" description="Disordered" evidence="1">
    <location>
        <begin position="1"/>
        <end position="20"/>
    </location>
</feature>
<feature type="region of interest" description="Disordered" evidence="1">
    <location>
        <begin position="46"/>
        <end position="73"/>
    </location>
</feature>
<organism evidence="2 3">
    <name type="scientific">Streptomyces ureilyticus</name>
    <dbReference type="NCBI Taxonomy" id="1775131"/>
    <lineage>
        <taxon>Bacteria</taxon>
        <taxon>Bacillati</taxon>
        <taxon>Actinomycetota</taxon>
        <taxon>Actinomycetes</taxon>
        <taxon>Kitasatosporales</taxon>
        <taxon>Streptomycetaceae</taxon>
        <taxon>Streptomyces</taxon>
    </lineage>
</organism>
<accession>A0ABX0DPL6</accession>
<dbReference type="InterPro" id="IPR046248">
    <property type="entry name" value="DUF6281"/>
</dbReference>
<comment type="caution">
    <text evidence="2">The sequence shown here is derived from an EMBL/GenBank/DDBJ whole genome shotgun (WGS) entry which is preliminary data.</text>
</comment>
<proteinExistence type="predicted"/>
<gene>
    <name evidence="2" type="ORF">G6048_17170</name>
</gene>
<evidence type="ECO:0000313" key="3">
    <source>
        <dbReference type="Proteomes" id="UP001518140"/>
    </source>
</evidence>
<reference evidence="2 3" key="1">
    <citation type="submission" date="2020-02" db="EMBL/GenBank/DDBJ databases">
        <title>Whole-genome analyses of novel actinobacteria.</title>
        <authorList>
            <person name="Sahin N."/>
            <person name="Tokatli A."/>
        </authorList>
    </citation>
    <scope>NUCLEOTIDE SEQUENCE [LARGE SCALE GENOMIC DNA]</scope>
    <source>
        <strain evidence="2 3">YC419</strain>
    </source>
</reference>
<sequence length="117" mass="12091">MSVACTSSSDGDGDGGESASSCAFLVDYENRTYSDVANVDFTVEDKLGPATLPPCDDTPNDDDDGRATPTSTTAYAVEGLNPSIAIAVGEEPGDARFVAVYSGNEIPPEVRKLVHGS</sequence>
<dbReference type="EMBL" id="JAAKZX010000047">
    <property type="protein sequence ID" value="NGO43810.1"/>
    <property type="molecule type" value="Genomic_DNA"/>
</dbReference>
<evidence type="ECO:0000256" key="1">
    <source>
        <dbReference type="SAM" id="MobiDB-lite"/>
    </source>
</evidence>
<name>A0ABX0DPL6_9ACTN</name>
<dbReference type="Pfam" id="PF19797">
    <property type="entry name" value="DUF6281"/>
    <property type="match status" value="1"/>
</dbReference>
<evidence type="ECO:0000313" key="2">
    <source>
        <dbReference type="EMBL" id="NGO43810.1"/>
    </source>
</evidence>
<dbReference type="Proteomes" id="UP001518140">
    <property type="component" value="Unassembled WGS sequence"/>
</dbReference>
<evidence type="ECO:0008006" key="4">
    <source>
        <dbReference type="Google" id="ProtNLM"/>
    </source>
</evidence>
<protein>
    <recommendedName>
        <fullName evidence="4">DUF3558 domain-containing protein</fullName>
    </recommendedName>
</protein>